<dbReference type="EMBL" id="ML978734">
    <property type="protein sequence ID" value="KAF2085075.1"/>
    <property type="molecule type" value="Genomic_DNA"/>
</dbReference>
<sequence length="194" mass="21030">MSYTPLYYRPKQGAYGYGASYRKIQLRLLAERVTRSSGAASVITIKAVFLGAYALASTYRGVKKAPLYAPTGGHAPTYRKAYPKKALGEEEVTVSYRGLGPGEKELLNTGIKPVLLGNSIPAKRLLSATLKSAAVFVSYGVVLSAIRRVNGSIGFNEVDEEVDEEVFENNSPYIIEGASLPYREGLRPSDTSIN</sequence>
<keyword evidence="2" id="KW-1185">Reference proteome</keyword>
<evidence type="ECO:0000313" key="1">
    <source>
        <dbReference type="EMBL" id="KAF2085075.1"/>
    </source>
</evidence>
<protein>
    <submittedName>
        <fullName evidence="1">Uncharacterized protein</fullName>
    </submittedName>
</protein>
<accession>A0A9P4HNQ5</accession>
<organism evidence="1 2">
    <name type="scientific">Saccharata proteae CBS 121410</name>
    <dbReference type="NCBI Taxonomy" id="1314787"/>
    <lineage>
        <taxon>Eukaryota</taxon>
        <taxon>Fungi</taxon>
        <taxon>Dikarya</taxon>
        <taxon>Ascomycota</taxon>
        <taxon>Pezizomycotina</taxon>
        <taxon>Dothideomycetes</taxon>
        <taxon>Dothideomycetes incertae sedis</taxon>
        <taxon>Botryosphaeriales</taxon>
        <taxon>Saccharataceae</taxon>
        <taxon>Saccharata</taxon>
    </lineage>
</organism>
<reference evidence="1" key="1">
    <citation type="journal article" date="2020" name="Stud. Mycol.">
        <title>101 Dothideomycetes genomes: a test case for predicting lifestyles and emergence of pathogens.</title>
        <authorList>
            <person name="Haridas S."/>
            <person name="Albert R."/>
            <person name="Binder M."/>
            <person name="Bloem J."/>
            <person name="Labutti K."/>
            <person name="Salamov A."/>
            <person name="Andreopoulos B."/>
            <person name="Baker S."/>
            <person name="Barry K."/>
            <person name="Bills G."/>
            <person name="Bluhm B."/>
            <person name="Cannon C."/>
            <person name="Castanera R."/>
            <person name="Culley D."/>
            <person name="Daum C."/>
            <person name="Ezra D."/>
            <person name="Gonzalez J."/>
            <person name="Henrissat B."/>
            <person name="Kuo A."/>
            <person name="Liang C."/>
            <person name="Lipzen A."/>
            <person name="Lutzoni F."/>
            <person name="Magnuson J."/>
            <person name="Mondo S."/>
            <person name="Nolan M."/>
            <person name="Ohm R."/>
            <person name="Pangilinan J."/>
            <person name="Park H.-J."/>
            <person name="Ramirez L."/>
            <person name="Alfaro M."/>
            <person name="Sun H."/>
            <person name="Tritt A."/>
            <person name="Yoshinaga Y."/>
            <person name="Zwiers L.-H."/>
            <person name="Turgeon B."/>
            <person name="Goodwin S."/>
            <person name="Spatafora J."/>
            <person name="Crous P."/>
            <person name="Grigoriev I."/>
        </authorList>
    </citation>
    <scope>NUCLEOTIDE SEQUENCE</scope>
    <source>
        <strain evidence="1">CBS 121410</strain>
    </source>
</reference>
<comment type="caution">
    <text evidence="1">The sequence shown here is derived from an EMBL/GenBank/DDBJ whole genome shotgun (WGS) entry which is preliminary data.</text>
</comment>
<evidence type="ECO:0000313" key="2">
    <source>
        <dbReference type="Proteomes" id="UP000799776"/>
    </source>
</evidence>
<dbReference type="Proteomes" id="UP000799776">
    <property type="component" value="Unassembled WGS sequence"/>
</dbReference>
<proteinExistence type="predicted"/>
<name>A0A9P4HNQ5_9PEZI</name>
<gene>
    <name evidence="1" type="ORF">K490DRAFT_59058</name>
</gene>
<dbReference type="AlphaFoldDB" id="A0A9P4HNQ5"/>